<dbReference type="AlphaFoldDB" id="A0A8J5RJ13"/>
<evidence type="ECO:0000256" key="1">
    <source>
        <dbReference type="SAM" id="MobiDB-lite"/>
    </source>
</evidence>
<feature type="region of interest" description="Disordered" evidence="1">
    <location>
        <begin position="95"/>
        <end position="120"/>
    </location>
</feature>
<feature type="region of interest" description="Disordered" evidence="1">
    <location>
        <begin position="170"/>
        <end position="189"/>
    </location>
</feature>
<dbReference type="Proteomes" id="UP000729402">
    <property type="component" value="Unassembled WGS sequence"/>
</dbReference>
<proteinExistence type="predicted"/>
<accession>A0A8J5RJ13</accession>
<organism evidence="2 3">
    <name type="scientific">Zizania palustris</name>
    <name type="common">Northern wild rice</name>
    <dbReference type="NCBI Taxonomy" id="103762"/>
    <lineage>
        <taxon>Eukaryota</taxon>
        <taxon>Viridiplantae</taxon>
        <taxon>Streptophyta</taxon>
        <taxon>Embryophyta</taxon>
        <taxon>Tracheophyta</taxon>
        <taxon>Spermatophyta</taxon>
        <taxon>Magnoliopsida</taxon>
        <taxon>Liliopsida</taxon>
        <taxon>Poales</taxon>
        <taxon>Poaceae</taxon>
        <taxon>BOP clade</taxon>
        <taxon>Oryzoideae</taxon>
        <taxon>Oryzeae</taxon>
        <taxon>Zizaniinae</taxon>
        <taxon>Zizania</taxon>
    </lineage>
</organism>
<keyword evidence="3" id="KW-1185">Reference proteome</keyword>
<evidence type="ECO:0000313" key="3">
    <source>
        <dbReference type="Proteomes" id="UP000729402"/>
    </source>
</evidence>
<dbReference type="EMBL" id="JAAALK010000290">
    <property type="protein sequence ID" value="KAG8046709.1"/>
    <property type="molecule type" value="Genomic_DNA"/>
</dbReference>
<sequence>MALHGLNHQQNFGFDLNAAPFHPHDDMVVDEPDFQWPLDPAQPPNPAQPAQVMEEISVVSLAIAQSNTSLSTRQSNASLEVLWLPPSARAALYSQQPVHDSSPTLVEKDSPTLSGRGSVAPPVTIMYKRCSKVVPPEITKSTSHKDNSTKAQDPVEGPRRSARIKDKIKGFRTSEDSRHGKSSLKHVDHQAGYKGKEIALPPLPSIQDFLKALKSGMVYSPLSINQIQHTAVHLYGISAAHISEDKLHAP</sequence>
<gene>
    <name evidence="2" type="ORF">GUJ93_ZPchr0008g13119</name>
</gene>
<evidence type="ECO:0000313" key="2">
    <source>
        <dbReference type="EMBL" id="KAG8046709.1"/>
    </source>
</evidence>
<feature type="region of interest" description="Disordered" evidence="1">
    <location>
        <begin position="137"/>
        <end position="163"/>
    </location>
</feature>
<protein>
    <submittedName>
        <fullName evidence="2">Uncharacterized protein</fullName>
    </submittedName>
</protein>
<feature type="compositionally biased region" description="Polar residues" evidence="1">
    <location>
        <begin position="95"/>
        <end position="104"/>
    </location>
</feature>
<reference evidence="2" key="2">
    <citation type="submission" date="2021-02" db="EMBL/GenBank/DDBJ databases">
        <authorList>
            <person name="Kimball J.A."/>
            <person name="Haas M.W."/>
            <person name="Macchietto M."/>
            <person name="Kono T."/>
            <person name="Duquette J."/>
            <person name="Shao M."/>
        </authorList>
    </citation>
    <scope>NUCLEOTIDE SEQUENCE</scope>
    <source>
        <tissue evidence="2">Fresh leaf tissue</tissue>
    </source>
</reference>
<name>A0A8J5RJ13_ZIZPA</name>
<comment type="caution">
    <text evidence="2">The sequence shown here is derived from an EMBL/GenBank/DDBJ whole genome shotgun (WGS) entry which is preliminary data.</text>
</comment>
<reference evidence="2" key="1">
    <citation type="journal article" date="2021" name="bioRxiv">
        <title>Whole Genome Assembly and Annotation of Northern Wild Rice, Zizania palustris L., Supports a Whole Genome Duplication in the Zizania Genus.</title>
        <authorList>
            <person name="Haas M."/>
            <person name="Kono T."/>
            <person name="Macchietto M."/>
            <person name="Millas R."/>
            <person name="McGilp L."/>
            <person name="Shao M."/>
            <person name="Duquette J."/>
            <person name="Hirsch C.N."/>
            <person name="Kimball J."/>
        </authorList>
    </citation>
    <scope>NUCLEOTIDE SEQUENCE</scope>
    <source>
        <tissue evidence="2">Fresh leaf tissue</tissue>
    </source>
</reference>